<dbReference type="OrthoDB" id="882324at2"/>
<dbReference type="GO" id="GO:0004803">
    <property type="term" value="F:transposase activity"/>
    <property type="evidence" value="ECO:0007669"/>
    <property type="project" value="InterPro"/>
</dbReference>
<dbReference type="InterPro" id="IPR002559">
    <property type="entry name" value="Transposase_11"/>
</dbReference>
<feature type="domain" description="Transposase IS4-like" evidence="2">
    <location>
        <begin position="249"/>
        <end position="296"/>
    </location>
</feature>
<name>A0A418R1K7_9BACT</name>
<dbReference type="RefSeq" id="WP_119655170.1">
    <property type="nucleotide sequence ID" value="NZ_JBHUOI010000013.1"/>
</dbReference>
<keyword evidence="1" id="KW-0812">Transmembrane</keyword>
<feature type="transmembrane region" description="Helical" evidence="1">
    <location>
        <begin position="286"/>
        <end position="306"/>
    </location>
</feature>
<dbReference type="EMBL" id="QYCN01000009">
    <property type="protein sequence ID" value="RIY11303.1"/>
    <property type="molecule type" value="Genomic_DNA"/>
</dbReference>
<gene>
    <name evidence="3" type="ORF">D0T11_07515</name>
</gene>
<evidence type="ECO:0000256" key="1">
    <source>
        <dbReference type="SAM" id="Phobius"/>
    </source>
</evidence>
<evidence type="ECO:0000313" key="4">
    <source>
        <dbReference type="Proteomes" id="UP000284250"/>
    </source>
</evidence>
<dbReference type="AlphaFoldDB" id="A0A418R1K7"/>
<dbReference type="InterPro" id="IPR012337">
    <property type="entry name" value="RNaseH-like_sf"/>
</dbReference>
<evidence type="ECO:0000313" key="3">
    <source>
        <dbReference type="EMBL" id="RIY11303.1"/>
    </source>
</evidence>
<reference evidence="3 4" key="1">
    <citation type="submission" date="2019-01" db="EMBL/GenBank/DDBJ databases">
        <title>Hymenobacter humicola sp. nov., isolated from soils in Antarctica.</title>
        <authorList>
            <person name="Sedlacek I."/>
            <person name="Holochova P."/>
            <person name="Kralova S."/>
            <person name="Pantucek R."/>
            <person name="Stankova E."/>
            <person name="Vrbovska V."/>
            <person name="Kristofova L."/>
            <person name="Svec P."/>
            <person name="Busse H.-J."/>
        </authorList>
    </citation>
    <scope>NUCLEOTIDE SEQUENCE [LARGE SCALE GENOMIC DNA]</scope>
    <source>
        <strain evidence="3 4">CCM 8852</strain>
    </source>
</reference>
<protein>
    <submittedName>
        <fullName evidence="3">IS4 family transposase</fullName>
    </submittedName>
</protein>
<evidence type="ECO:0000259" key="2">
    <source>
        <dbReference type="Pfam" id="PF01609"/>
    </source>
</evidence>
<dbReference type="GO" id="GO:0006313">
    <property type="term" value="P:DNA transposition"/>
    <property type="evidence" value="ECO:0007669"/>
    <property type="project" value="InterPro"/>
</dbReference>
<dbReference type="InterPro" id="IPR047658">
    <property type="entry name" value="IS4-like_transpos"/>
</dbReference>
<keyword evidence="1" id="KW-0472">Membrane</keyword>
<dbReference type="NCBIfam" id="NF033591">
    <property type="entry name" value="transpos_IS4_2"/>
    <property type="match status" value="1"/>
</dbReference>
<proteinExistence type="predicted"/>
<dbReference type="Proteomes" id="UP000284250">
    <property type="component" value="Unassembled WGS sequence"/>
</dbReference>
<dbReference type="SUPFAM" id="SSF53098">
    <property type="entry name" value="Ribonuclease H-like"/>
    <property type="match status" value="1"/>
</dbReference>
<keyword evidence="1" id="KW-1133">Transmembrane helix</keyword>
<comment type="caution">
    <text evidence="3">The sequence shown here is derived from an EMBL/GenBank/DDBJ whole genome shotgun (WGS) entry which is preliminary data.</text>
</comment>
<accession>A0A418R1K7</accession>
<dbReference type="GO" id="GO:0003677">
    <property type="term" value="F:DNA binding"/>
    <property type="evidence" value="ECO:0007669"/>
    <property type="project" value="InterPro"/>
</dbReference>
<sequence length="370" mass="42179">MKHRLKAKLTTLLQQVPIVRHLSRQKFIAQFIIGLIKSRNVQFGEVAHHLNDEVKVASNETRIQDFFREVSLDYGLLAHLLLRLLPATGKLRLCVDRTEWDFGQCQVNILLVTVGQGAFQLPLYWELLDNRSGNSSAADRIALLQTCVRVLGKHRIGLVLGDREFVGHVWLKWLKDNGLNFVMRLPKHHQLTFANGRRVAVPDLGLAAGQVRRFAQVQLDGVWGQVWVKALAEGDFLFLFGNVGLPYMDQLYAKRWTIEQCFQNLKGRGFNLEASHLRCRQKLRKLVALVSLAYALCLSVGTVAHAKRAPIKRKNHGYRATSLSRHGLNILRQLTRPVTSPHEPMARMVDALLRWISWKVARYQVTKIVG</sequence>
<dbReference type="Pfam" id="PF01609">
    <property type="entry name" value="DDE_Tnp_1"/>
    <property type="match status" value="1"/>
</dbReference>
<organism evidence="3 4">
    <name type="scientific">Hymenobacter rubripertinctus</name>
    <dbReference type="NCBI Taxonomy" id="2029981"/>
    <lineage>
        <taxon>Bacteria</taxon>
        <taxon>Pseudomonadati</taxon>
        <taxon>Bacteroidota</taxon>
        <taxon>Cytophagia</taxon>
        <taxon>Cytophagales</taxon>
        <taxon>Hymenobacteraceae</taxon>
        <taxon>Hymenobacter</taxon>
    </lineage>
</organism>
<keyword evidence="4" id="KW-1185">Reference proteome</keyword>